<dbReference type="InterPro" id="IPR003313">
    <property type="entry name" value="AraC-bd"/>
</dbReference>
<dbReference type="EMBL" id="JBHSTE010000001">
    <property type="protein sequence ID" value="MFC6331886.1"/>
    <property type="molecule type" value="Genomic_DNA"/>
</dbReference>
<evidence type="ECO:0000256" key="2">
    <source>
        <dbReference type="ARBA" id="ARBA00023125"/>
    </source>
</evidence>
<dbReference type="SMART" id="SM00342">
    <property type="entry name" value="HTH_ARAC"/>
    <property type="match status" value="1"/>
</dbReference>
<accession>A0ABW1V323</accession>
<evidence type="ECO:0000256" key="3">
    <source>
        <dbReference type="ARBA" id="ARBA00023163"/>
    </source>
</evidence>
<gene>
    <name evidence="5" type="ORF">ACFP56_04560</name>
</gene>
<dbReference type="Proteomes" id="UP001596233">
    <property type="component" value="Unassembled WGS sequence"/>
</dbReference>
<dbReference type="InterPro" id="IPR037923">
    <property type="entry name" value="HTH-like"/>
</dbReference>
<keyword evidence="1" id="KW-0805">Transcription regulation</keyword>
<dbReference type="Gene3D" id="1.10.10.60">
    <property type="entry name" value="Homeodomain-like"/>
    <property type="match status" value="2"/>
</dbReference>
<evidence type="ECO:0000259" key="4">
    <source>
        <dbReference type="PROSITE" id="PS01124"/>
    </source>
</evidence>
<dbReference type="InterPro" id="IPR009057">
    <property type="entry name" value="Homeodomain-like_sf"/>
</dbReference>
<dbReference type="InterPro" id="IPR018060">
    <property type="entry name" value="HTH_AraC"/>
</dbReference>
<feature type="domain" description="HTH araC/xylS-type" evidence="4">
    <location>
        <begin position="189"/>
        <end position="287"/>
    </location>
</feature>
<keyword evidence="6" id="KW-1185">Reference proteome</keyword>
<proteinExistence type="predicted"/>
<dbReference type="Pfam" id="PF02311">
    <property type="entry name" value="AraC_binding"/>
    <property type="match status" value="1"/>
</dbReference>
<dbReference type="PANTHER" id="PTHR43280:SF2">
    <property type="entry name" value="HTH-TYPE TRANSCRIPTIONAL REGULATOR EXSA"/>
    <property type="match status" value="1"/>
</dbReference>
<reference evidence="6" key="1">
    <citation type="journal article" date="2019" name="Int. J. Syst. Evol. Microbiol.">
        <title>The Global Catalogue of Microorganisms (GCM) 10K type strain sequencing project: providing services to taxonomists for standard genome sequencing and annotation.</title>
        <authorList>
            <consortium name="The Broad Institute Genomics Platform"/>
            <consortium name="The Broad Institute Genome Sequencing Center for Infectious Disease"/>
            <person name="Wu L."/>
            <person name="Ma J."/>
        </authorList>
    </citation>
    <scope>NUCLEOTIDE SEQUENCE [LARGE SCALE GENOMIC DNA]</scope>
    <source>
        <strain evidence="6">PCU 280</strain>
    </source>
</reference>
<evidence type="ECO:0000256" key="1">
    <source>
        <dbReference type="ARBA" id="ARBA00023015"/>
    </source>
</evidence>
<sequence length="290" mass="34550">MSFQGVTDLNEEPLYFAYKRISVHNQLKETFHSHRGTEILLIHQGNGTMIVNNVSYEIRPGMLCIFQPYQLHHLQLDYSNDQTFERSIATFEPTLFDSYFDKWPALHAFYNYMNVGRLPSPCIYGIEDNHDITGLFQSMQQKLPTLSEAEQLEEISLFLILLFRSMKPIWQQQQKQPILFRTRKNHHVEQILKWIEQHYTNPFHLDEMAKDLHLSTYHLSHMFKETVGISITEYIATRRTHQALRLLTTTDKPITWIAQEIGITNCSYFCKFFKSRMGTTPHQYRKRWRR</sequence>
<dbReference type="RefSeq" id="WP_379231578.1">
    <property type="nucleotide sequence ID" value="NZ_JBHSTE010000001.1"/>
</dbReference>
<evidence type="ECO:0000313" key="6">
    <source>
        <dbReference type="Proteomes" id="UP001596233"/>
    </source>
</evidence>
<name>A0ABW1V323_9BACL</name>
<evidence type="ECO:0000313" key="5">
    <source>
        <dbReference type="EMBL" id="MFC6331886.1"/>
    </source>
</evidence>
<dbReference type="InterPro" id="IPR014710">
    <property type="entry name" value="RmlC-like_jellyroll"/>
</dbReference>
<dbReference type="SUPFAM" id="SSF51215">
    <property type="entry name" value="Regulatory protein AraC"/>
    <property type="match status" value="1"/>
</dbReference>
<dbReference type="Gene3D" id="2.60.120.10">
    <property type="entry name" value="Jelly Rolls"/>
    <property type="match status" value="1"/>
</dbReference>
<organism evidence="5 6">
    <name type="scientific">Paenibacillus septentrionalis</name>
    <dbReference type="NCBI Taxonomy" id="429342"/>
    <lineage>
        <taxon>Bacteria</taxon>
        <taxon>Bacillati</taxon>
        <taxon>Bacillota</taxon>
        <taxon>Bacilli</taxon>
        <taxon>Bacillales</taxon>
        <taxon>Paenibacillaceae</taxon>
        <taxon>Paenibacillus</taxon>
    </lineage>
</organism>
<keyword evidence="2" id="KW-0238">DNA-binding</keyword>
<dbReference type="SUPFAM" id="SSF46689">
    <property type="entry name" value="Homeodomain-like"/>
    <property type="match status" value="2"/>
</dbReference>
<keyword evidence="3" id="KW-0804">Transcription</keyword>
<dbReference type="PANTHER" id="PTHR43280">
    <property type="entry name" value="ARAC-FAMILY TRANSCRIPTIONAL REGULATOR"/>
    <property type="match status" value="1"/>
</dbReference>
<comment type="caution">
    <text evidence="5">The sequence shown here is derived from an EMBL/GenBank/DDBJ whole genome shotgun (WGS) entry which is preliminary data.</text>
</comment>
<dbReference type="Pfam" id="PF12833">
    <property type="entry name" value="HTH_18"/>
    <property type="match status" value="1"/>
</dbReference>
<dbReference type="PROSITE" id="PS01124">
    <property type="entry name" value="HTH_ARAC_FAMILY_2"/>
    <property type="match status" value="1"/>
</dbReference>
<protein>
    <submittedName>
        <fullName evidence="5">Helix-turn-helix domain-containing protein</fullName>
    </submittedName>
</protein>